<protein>
    <recommendedName>
        <fullName evidence="4">Outer membrane protein beta-barrel domain-containing protein</fullName>
    </recommendedName>
</protein>
<reference evidence="3" key="1">
    <citation type="journal article" date="2019" name="Int. J. Syst. Evol. Microbiol.">
        <title>The Global Catalogue of Microorganisms (GCM) 10K type strain sequencing project: providing services to taxonomists for standard genome sequencing and annotation.</title>
        <authorList>
            <consortium name="The Broad Institute Genomics Platform"/>
            <consortium name="The Broad Institute Genome Sequencing Center for Infectious Disease"/>
            <person name="Wu L."/>
            <person name="Ma J."/>
        </authorList>
    </citation>
    <scope>NUCLEOTIDE SEQUENCE [LARGE SCALE GENOMIC DNA]</scope>
    <source>
        <strain evidence="3">JCM 31920</strain>
    </source>
</reference>
<dbReference type="EMBL" id="BAABEY010000033">
    <property type="protein sequence ID" value="GAA4445276.1"/>
    <property type="molecule type" value="Genomic_DNA"/>
</dbReference>
<feature type="signal peptide" evidence="1">
    <location>
        <begin position="1"/>
        <end position="20"/>
    </location>
</feature>
<dbReference type="RefSeq" id="WP_345031896.1">
    <property type="nucleotide sequence ID" value="NZ_BAABEY010000033.1"/>
</dbReference>
<proteinExistence type="predicted"/>
<organism evidence="2 3">
    <name type="scientific">Ravibacter arvi</name>
    <dbReference type="NCBI Taxonomy" id="2051041"/>
    <lineage>
        <taxon>Bacteria</taxon>
        <taxon>Pseudomonadati</taxon>
        <taxon>Bacteroidota</taxon>
        <taxon>Cytophagia</taxon>
        <taxon>Cytophagales</taxon>
        <taxon>Spirosomataceae</taxon>
        <taxon>Ravibacter</taxon>
    </lineage>
</organism>
<feature type="chain" id="PRO_5046261377" description="Outer membrane protein beta-barrel domain-containing protein" evidence="1">
    <location>
        <begin position="21"/>
        <end position="201"/>
    </location>
</feature>
<comment type="caution">
    <text evidence="2">The sequence shown here is derived from an EMBL/GenBank/DDBJ whole genome shotgun (WGS) entry which is preliminary data.</text>
</comment>
<evidence type="ECO:0008006" key="4">
    <source>
        <dbReference type="Google" id="ProtNLM"/>
    </source>
</evidence>
<evidence type="ECO:0000313" key="2">
    <source>
        <dbReference type="EMBL" id="GAA4445276.1"/>
    </source>
</evidence>
<accession>A0ABP8M9B5</accession>
<evidence type="ECO:0000313" key="3">
    <source>
        <dbReference type="Proteomes" id="UP001501508"/>
    </source>
</evidence>
<evidence type="ECO:0000256" key="1">
    <source>
        <dbReference type="SAM" id="SignalP"/>
    </source>
</evidence>
<keyword evidence="3" id="KW-1185">Reference proteome</keyword>
<gene>
    <name evidence="2" type="ORF">GCM10023091_36710</name>
</gene>
<dbReference type="Proteomes" id="UP001501508">
    <property type="component" value="Unassembled WGS sequence"/>
</dbReference>
<keyword evidence="1" id="KW-0732">Signal</keyword>
<sequence length="201" mass="22511">MLKFIYFSVVLFFVQNASFAQTIKIDAGLLSSSFDNKKNLPILYDKINSYSFTAGVDYLERKWFYLSSQAGYMRVGGQENNSNFGGDTTHIKDSRGYVHLNTTVRGYKNFDGLTAFIGVGPYLNILTGNGAFEHRIYKSFYEFKSYIGGKGELGISYDFNQIKIGIIGFYLMSLSDAAKSEGLKLTNNNLGISLSVGYKLR</sequence>
<name>A0ABP8M9B5_9BACT</name>